<dbReference type="InterPro" id="IPR043128">
    <property type="entry name" value="Rev_trsase/Diguanyl_cyclase"/>
</dbReference>
<dbReference type="Gene3D" id="3.30.70.270">
    <property type="match status" value="1"/>
</dbReference>
<keyword evidence="1" id="KW-1133">Transmembrane helix</keyword>
<feature type="transmembrane region" description="Helical" evidence="1">
    <location>
        <begin position="128"/>
        <end position="147"/>
    </location>
</feature>
<evidence type="ECO:0000259" key="2">
    <source>
        <dbReference type="PROSITE" id="PS50887"/>
    </source>
</evidence>
<reference evidence="3 4" key="1">
    <citation type="submission" date="2018-08" db="EMBL/GenBank/DDBJ databases">
        <title>Bacillus jemisoniae sp. nov., Bacillus chryseoplanitiae sp. nov., Bacillus resnikiae sp. nov., and Bacillus frankliniae sp. nov., isolated from Viking spacecraft and associated surfaces.</title>
        <authorList>
            <person name="Seuylemezian A."/>
            <person name="Vaishampayan P."/>
        </authorList>
    </citation>
    <scope>NUCLEOTIDE SEQUENCE [LARGE SCALE GENOMIC DNA]</scope>
    <source>
        <strain evidence="3 4">JJ-247</strain>
    </source>
</reference>
<keyword evidence="1" id="KW-0472">Membrane</keyword>
<dbReference type="InterPro" id="IPR050469">
    <property type="entry name" value="Diguanylate_Cyclase"/>
</dbReference>
<dbReference type="GO" id="GO:0052621">
    <property type="term" value="F:diguanylate cyclase activity"/>
    <property type="evidence" value="ECO:0007669"/>
    <property type="project" value="TreeGrafter"/>
</dbReference>
<feature type="domain" description="GGDEF" evidence="2">
    <location>
        <begin position="220"/>
        <end position="354"/>
    </location>
</feature>
<protein>
    <submittedName>
        <fullName evidence="3">GGDEF domain-containing protein</fullName>
    </submittedName>
</protein>
<evidence type="ECO:0000313" key="3">
    <source>
        <dbReference type="EMBL" id="RID82463.1"/>
    </source>
</evidence>
<evidence type="ECO:0000256" key="1">
    <source>
        <dbReference type="SAM" id="Phobius"/>
    </source>
</evidence>
<dbReference type="AlphaFoldDB" id="A0A398B411"/>
<dbReference type="OrthoDB" id="9759607at2"/>
<dbReference type="FunFam" id="3.30.70.270:FF:000001">
    <property type="entry name" value="Diguanylate cyclase domain protein"/>
    <property type="match status" value="1"/>
</dbReference>
<feature type="transmembrane region" description="Helical" evidence="1">
    <location>
        <begin position="37"/>
        <end position="56"/>
    </location>
</feature>
<dbReference type="GO" id="GO:1902201">
    <property type="term" value="P:negative regulation of bacterial-type flagellum-dependent cell motility"/>
    <property type="evidence" value="ECO:0007669"/>
    <property type="project" value="TreeGrafter"/>
</dbReference>
<keyword evidence="4" id="KW-1185">Reference proteome</keyword>
<feature type="transmembrane region" description="Helical" evidence="1">
    <location>
        <begin position="105"/>
        <end position="122"/>
    </location>
</feature>
<dbReference type="Pfam" id="PF00990">
    <property type="entry name" value="GGDEF"/>
    <property type="match status" value="1"/>
</dbReference>
<dbReference type="PANTHER" id="PTHR45138">
    <property type="entry name" value="REGULATORY COMPONENTS OF SENSORY TRANSDUCTION SYSTEM"/>
    <property type="match status" value="1"/>
</dbReference>
<feature type="transmembrane region" description="Helical" evidence="1">
    <location>
        <begin position="159"/>
        <end position="177"/>
    </location>
</feature>
<comment type="caution">
    <text evidence="3">The sequence shown here is derived from an EMBL/GenBank/DDBJ whole genome shotgun (WGS) entry which is preliminary data.</text>
</comment>
<dbReference type="RefSeq" id="WP_119114401.1">
    <property type="nucleotide sequence ID" value="NZ_CBCSEO010000012.1"/>
</dbReference>
<dbReference type="EMBL" id="QWVT01000037">
    <property type="protein sequence ID" value="RID82463.1"/>
    <property type="molecule type" value="Genomic_DNA"/>
</dbReference>
<dbReference type="CDD" id="cd01949">
    <property type="entry name" value="GGDEF"/>
    <property type="match status" value="1"/>
</dbReference>
<evidence type="ECO:0000313" key="4">
    <source>
        <dbReference type="Proteomes" id="UP000265816"/>
    </source>
</evidence>
<dbReference type="GO" id="GO:0043709">
    <property type="term" value="P:cell adhesion involved in single-species biofilm formation"/>
    <property type="evidence" value="ECO:0007669"/>
    <property type="project" value="TreeGrafter"/>
</dbReference>
<dbReference type="InterPro" id="IPR029787">
    <property type="entry name" value="Nucleotide_cyclase"/>
</dbReference>
<dbReference type="SMART" id="SM00267">
    <property type="entry name" value="GGDEF"/>
    <property type="match status" value="1"/>
</dbReference>
<proteinExistence type="predicted"/>
<sequence length="355" mass="39658">MAESVLANLGILLLMHLLINTGYLFHQAKRISGSWLCLIHVLVVVGASVSMVYFPVRFNGSEFDLSLAPLIFLSLFHGLKFSVPALFLFFLLLQLCGEDFEYGRFFFHTVLPVLLPLAFYPLDKDRIHYAKAFLIVTASWILANLPQTLEDLSALEGSLLVRYGSFMLASLILYLFITSGRRQLSLMNQLQYYAERDALTGLYNMRSFGEMLSGFKHDEKKMFIAMADIDSFKKINDTYGHQAGDEAIKKVGEIILAERSAPIVAARYGGDEFLILLAADDEKEAMSVLENIRKIASSTSFLYDGTQPDSTLSLSIGAAELTNPDCLEQVIGQADQQLYLAKRKSRNCVCINVAQ</sequence>
<dbReference type="InterPro" id="IPR000160">
    <property type="entry name" value="GGDEF_dom"/>
</dbReference>
<dbReference type="GO" id="GO:0005886">
    <property type="term" value="C:plasma membrane"/>
    <property type="evidence" value="ECO:0007669"/>
    <property type="project" value="TreeGrafter"/>
</dbReference>
<dbReference type="PANTHER" id="PTHR45138:SF9">
    <property type="entry name" value="DIGUANYLATE CYCLASE DGCM-RELATED"/>
    <property type="match status" value="1"/>
</dbReference>
<accession>A0A398B411</accession>
<feature type="transmembrane region" description="Helical" evidence="1">
    <location>
        <begin position="6"/>
        <end position="25"/>
    </location>
</feature>
<name>A0A398B411_9BACI</name>
<dbReference type="NCBIfam" id="TIGR00254">
    <property type="entry name" value="GGDEF"/>
    <property type="match status" value="1"/>
</dbReference>
<feature type="transmembrane region" description="Helical" evidence="1">
    <location>
        <begin position="68"/>
        <end position="93"/>
    </location>
</feature>
<organism evidence="3 4">
    <name type="scientific">Mesobacillus zeae</name>
    <dbReference type="NCBI Taxonomy" id="1917180"/>
    <lineage>
        <taxon>Bacteria</taxon>
        <taxon>Bacillati</taxon>
        <taxon>Bacillota</taxon>
        <taxon>Bacilli</taxon>
        <taxon>Bacillales</taxon>
        <taxon>Bacillaceae</taxon>
        <taxon>Mesobacillus</taxon>
    </lineage>
</organism>
<gene>
    <name evidence="3" type="ORF">D1970_18825</name>
</gene>
<keyword evidence="1" id="KW-0812">Transmembrane</keyword>
<dbReference type="Proteomes" id="UP000265816">
    <property type="component" value="Unassembled WGS sequence"/>
</dbReference>
<dbReference type="PROSITE" id="PS50887">
    <property type="entry name" value="GGDEF"/>
    <property type="match status" value="1"/>
</dbReference>
<dbReference type="SUPFAM" id="SSF55073">
    <property type="entry name" value="Nucleotide cyclase"/>
    <property type="match status" value="1"/>
</dbReference>